<dbReference type="InterPro" id="IPR014748">
    <property type="entry name" value="Enoyl-CoA_hydra_C"/>
</dbReference>
<dbReference type="PANTHER" id="PTHR11941">
    <property type="entry name" value="ENOYL-COA HYDRATASE-RELATED"/>
    <property type="match status" value="1"/>
</dbReference>
<dbReference type="Gene3D" id="3.90.226.10">
    <property type="entry name" value="2-enoyl-CoA Hydratase, Chain A, domain 1"/>
    <property type="match status" value="1"/>
</dbReference>
<dbReference type="GO" id="GO:0004492">
    <property type="term" value="F:methyl/ethyl malonyl-CoA decarboxylase activity"/>
    <property type="evidence" value="ECO:0007669"/>
    <property type="project" value="UniProtKB-EC"/>
</dbReference>
<evidence type="ECO:0000256" key="2">
    <source>
        <dbReference type="ARBA" id="ARBA00005254"/>
    </source>
</evidence>
<dbReference type="InterPro" id="IPR018376">
    <property type="entry name" value="Enoyl-CoA_hyd/isom_CS"/>
</dbReference>
<evidence type="ECO:0000256" key="9">
    <source>
        <dbReference type="ARBA" id="ARBA00042052"/>
    </source>
</evidence>
<organism evidence="14 15">
    <name type="scientific">Bacillus thermozeamaize</name>
    <dbReference type="NCBI Taxonomy" id="230954"/>
    <lineage>
        <taxon>Bacteria</taxon>
        <taxon>Bacillati</taxon>
        <taxon>Bacillota</taxon>
        <taxon>Bacilli</taxon>
        <taxon>Bacillales</taxon>
        <taxon>Bacillaceae</taxon>
        <taxon>Bacillus</taxon>
    </lineage>
</organism>
<dbReference type="Proteomes" id="UP000196475">
    <property type="component" value="Unassembled WGS sequence"/>
</dbReference>
<evidence type="ECO:0000256" key="10">
    <source>
        <dbReference type="ARBA" id="ARBA00042182"/>
    </source>
</evidence>
<dbReference type="EMBL" id="LZRT01000009">
    <property type="protein sequence ID" value="OUM90936.1"/>
    <property type="molecule type" value="Genomic_DNA"/>
</dbReference>
<dbReference type="GO" id="GO:0006635">
    <property type="term" value="P:fatty acid beta-oxidation"/>
    <property type="evidence" value="ECO:0007669"/>
    <property type="project" value="TreeGrafter"/>
</dbReference>
<name>A0A1Y3PXU8_9BACI</name>
<reference evidence="15" key="1">
    <citation type="submission" date="2016-06" db="EMBL/GenBank/DDBJ databases">
        <authorList>
            <person name="Nascimento L."/>
            <person name="Pereira R.V."/>
            <person name="Martins L.F."/>
            <person name="Quaggio R.B."/>
            <person name="Silva A.M."/>
            <person name="Setubal J.C."/>
        </authorList>
    </citation>
    <scope>NUCLEOTIDE SEQUENCE [LARGE SCALE GENOMIC DNA]</scope>
</reference>
<proteinExistence type="inferred from homology"/>
<comment type="subcellular location">
    <subcellularLocation>
        <location evidence="1">Cytoplasm</location>
        <location evidence="1">Cytosol</location>
    </subcellularLocation>
</comment>
<dbReference type="SUPFAM" id="SSF52096">
    <property type="entry name" value="ClpP/crotonase"/>
    <property type="match status" value="1"/>
</dbReference>
<comment type="caution">
    <text evidence="14">The sequence shown here is derived from an EMBL/GenBank/DDBJ whole genome shotgun (WGS) entry which is preliminary data.</text>
</comment>
<evidence type="ECO:0000256" key="6">
    <source>
        <dbReference type="ARBA" id="ARBA00036541"/>
    </source>
</evidence>
<dbReference type="GO" id="GO:0005829">
    <property type="term" value="C:cytosol"/>
    <property type="evidence" value="ECO:0007669"/>
    <property type="project" value="UniProtKB-SubCell"/>
</dbReference>
<dbReference type="CDD" id="cd06558">
    <property type="entry name" value="crotonase-like"/>
    <property type="match status" value="1"/>
</dbReference>
<evidence type="ECO:0000313" key="14">
    <source>
        <dbReference type="EMBL" id="OUM90936.1"/>
    </source>
</evidence>
<comment type="similarity">
    <text evidence="2 13">Belongs to the enoyl-CoA hydratase/isomerase family.</text>
</comment>
<evidence type="ECO:0000256" key="12">
    <source>
        <dbReference type="ARBA" id="ARBA00056546"/>
    </source>
</evidence>
<evidence type="ECO:0000256" key="11">
    <source>
        <dbReference type="ARBA" id="ARBA00047446"/>
    </source>
</evidence>
<comment type="catalytic activity">
    <reaction evidence="11">
        <text>(S)-methylmalonyl-CoA + H(+) = propanoyl-CoA + CO2</text>
        <dbReference type="Rhea" id="RHEA:61340"/>
        <dbReference type="ChEBI" id="CHEBI:15378"/>
        <dbReference type="ChEBI" id="CHEBI:16526"/>
        <dbReference type="ChEBI" id="CHEBI:57327"/>
        <dbReference type="ChEBI" id="CHEBI:57392"/>
        <dbReference type="EC" id="4.1.1.94"/>
    </reaction>
    <physiologicalReaction direction="left-to-right" evidence="11">
        <dbReference type="Rhea" id="RHEA:61341"/>
    </physiologicalReaction>
</comment>
<accession>A0A1Y3PXU8</accession>
<evidence type="ECO:0000256" key="1">
    <source>
        <dbReference type="ARBA" id="ARBA00004514"/>
    </source>
</evidence>
<dbReference type="Pfam" id="PF00378">
    <property type="entry name" value="ECH_1"/>
    <property type="match status" value="1"/>
</dbReference>
<dbReference type="AlphaFoldDB" id="A0A1Y3PXU8"/>
<sequence>MIRLAMMDGWALLTVDRPEARNALNLETLEQLDASLRELEQLESLRALVLTGAGERVFISGGDLKEFERIRGMEAARQMASRYQEVLNRLERFPVPVVAAINGHALGGGCEVALACDFRIMAEEATLRFKQVQMGLVTGWGSGPRLLSLVGYAQAMHLLLLGEEVDAKTALAVGLAHDVAPREQLDERVEAWIRKLMAAPPLAARSVKQLLQKWRGMPLAEAQKLEREHFAALWETEDHWEASRATLEKRRPVFKGR</sequence>
<evidence type="ECO:0000256" key="8">
    <source>
        <dbReference type="ARBA" id="ARBA00039903"/>
    </source>
</evidence>
<gene>
    <name evidence="14" type="ORF">BAA01_00410</name>
</gene>
<evidence type="ECO:0000256" key="4">
    <source>
        <dbReference type="ARBA" id="ARBA00023239"/>
    </source>
</evidence>
<dbReference type="PANTHER" id="PTHR11941:SF27">
    <property type="entry name" value="ETHYLMALONYL-COA DECARBOXYLASE"/>
    <property type="match status" value="1"/>
</dbReference>
<dbReference type="Gene3D" id="1.10.12.10">
    <property type="entry name" value="Lyase 2-enoyl-coa Hydratase, Chain A, domain 2"/>
    <property type="match status" value="1"/>
</dbReference>
<dbReference type="InterPro" id="IPR029045">
    <property type="entry name" value="ClpP/crotonase-like_dom_sf"/>
</dbReference>
<evidence type="ECO:0000256" key="13">
    <source>
        <dbReference type="RuleBase" id="RU003707"/>
    </source>
</evidence>
<evidence type="ECO:0000313" key="15">
    <source>
        <dbReference type="Proteomes" id="UP000196475"/>
    </source>
</evidence>
<comment type="catalytic activity">
    <reaction evidence="5">
        <text>(2S)-ethylmalonyl-CoA + H(+) = butanoyl-CoA + CO2</text>
        <dbReference type="Rhea" id="RHEA:32131"/>
        <dbReference type="ChEBI" id="CHEBI:15378"/>
        <dbReference type="ChEBI" id="CHEBI:16526"/>
        <dbReference type="ChEBI" id="CHEBI:57371"/>
        <dbReference type="ChEBI" id="CHEBI:60909"/>
        <dbReference type="EC" id="4.1.1.94"/>
    </reaction>
    <physiologicalReaction direction="left-to-right" evidence="5">
        <dbReference type="Rhea" id="RHEA:32132"/>
    </physiologicalReaction>
</comment>
<keyword evidence="4" id="KW-0456">Lyase</keyword>
<evidence type="ECO:0000256" key="7">
    <source>
        <dbReference type="ARBA" id="ARBA00038883"/>
    </source>
</evidence>
<keyword evidence="3" id="KW-0963">Cytoplasm</keyword>
<dbReference type="InterPro" id="IPR001753">
    <property type="entry name" value="Enoyl-CoA_hydra/iso"/>
</dbReference>
<dbReference type="EC" id="4.1.1.94" evidence="7"/>
<evidence type="ECO:0000256" key="5">
    <source>
        <dbReference type="ARBA" id="ARBA00036343"/>
    </source>
</evidence>
<comment type="catalytic activity">
    <reaction evidence="6">
        <text>(2R)-ethylmalonyl-CoA + H(+) = butanoyl-CoA + CO2</text>
        <dbReference type="Rhea" id="RHEA:59540"/>
        <dbReference type="ChEBI" id="CHEBI:15378"/>
        <dbReference type="ChEBI" id="CHEBI:16526"/>
        <dbReference type="ChEBI" id="CHEBI:57371"/>
        <dbReference type="ChEBI" id="CHEBI:85316"/>
        <dbReference type="EC" id="4.1.1.94"/>
    </reaction>
    <physiologicalReaction direction="left-to-right" evidence="6">
        <dbReference type="Rhea" id="RHEA:59541"/>
    </physiologicalReaction>
</comment>
<comment type="function">
    <text evidence="12">Decarboxylates ethylmalonyl-CoA, a potentially toxic metabolite, to form butyryl-CoA, suggesting it might be involved in metabolite proofreading. Acts preferentially on (S)-ethylmalonyl-CoA but also has some activity on the (R)-isomer. Also has methylmalonyl-CoA decarboxylase activity at lower level.</text>
</comment>
<dbReference type="PROSITE" id="PS00166">
    <property type="entry name" value="ENOYL_COA_HYDRATASE"/>
    <property type="match status" value="1"/>
</dbReference>
<protein>
    <recommendedName>
        <fullName evidence="8">Ethylmalonyl-CoA decarboxylase</fullName>
        <ecNumber evidence="7">4.1.1.94</ecNumber>
    </recommendedName>
    <alternativeName>
        <fullName evidence="10">Enoyl-CoA hydratase domain-containing protein 1</fullName>
    </alternativeName>
    <alternativeName>
        <fullName evidence="9">Methylmalonyl-CoA decarboxylase</fullName>
    </alternativeName>
</protein>
<evidence type="ECO:0000256" key="3">
    <source>
        <dbReference type="ARBA" id="ARBA00022490"/>
    </source>
</evidence>